<reference evidence="6 7" key="1">
    <citation type="submission" date="2015-10" db="EMBL/GenBank/DDBJ databases">
        <title>Full genome of DAOMC 229536 Phialocephala scopiformis, a fungal endophyte of spruce producing the potent anti-insectan compound rugulosin.</title>
        <authorList>
            <consortium name="DOE Joint Genome Institute"/>
            <person name="Walker A.K."/>
            <person name="Frasz S.L."/>
            <person name="Seifert K.A."/>
            <person name="Miller J.D."/>
            <person name="Mondo S.J."/>
            <person name="Labutti K."/>
            <person name="Lipzen A."/>
            <person name="Dockter R."/>
            <person name="Kennedy M."/>
            <person name="Grigoriev I.V."/>
            <person name="Spatafora J.W."/>
        </authorList>
    </citation>
    <scope>NUCLEOTIDE SEQUENCE [LARGE SCALE GENOMIC DNA]</scope>
    <source>
        <strain evidence="6 7">CBS 120377</strain>
    </source>
</reference>
<dbReference type="KEGG" id="psco:LY89DRAFT_558780"/>
<keyword evidence="3" id="KW-0862">Zinc</keyword>
<accession>A0A132BF49</accession>
<evidence type="ECO:0000256" key="1">
    <source>
        <dbReference type="ARBA" id="ARBA00022723"/>
    </source>
</evidence>
<organism evidence="6 7">
    <name type="scientific">Mollisia scopiformis</name>
    <name type="common">Conifer needle endophyte fungus</name>
    <name type="synonym">Phialocephala scopiformis</name>
    <dbReference type="NCBI Taxonomy" id="149040"/>
    <lineage>
        <taxon>Eukaryota</taxon>
        <taxon>Fungi</taxon>
        <taxon>Dikarya</taxon>
        <taxon>Ascomycota</taxon>
        <taxon>Pezizomycotina</taxon>
        <taxon>Leotiomycetes</taxon>
        <taxon>Helotiales</taxon>
        <taxon>Mollisiaceae</taxon>
        <taxon>Mollisia</taxon>
    </lineage>
</organism>
<dbReference type="GO" id="GO:0008270">
    <property type="term" value="F:zinc ion binding"/>
    <property type="evidence" value="ECO:0007669"/>
    <property type="project" value="UniProtKB-KW"/>
</dbReference>
<keyword evidence="7" id="KW-1185">Reference proteome</keyword>
<protein>
    <recommendedName>
        <fullName evidence="5">MYND-type domain-containing protein</fullName>
    </recommendedName>
</protein>
<evidence type="ECO:0000313" key="7">
    <source>
        <dbReference type="Proteomes" id="UP000070700"/>
    </source>
</evidence>
<dbReference type="OrthoDB" id="5282002at2759"/>
<dbReference type="GeneID" id="28818150"/>
<feature type="non-terminal residue" evidence="6">
    <location>
        <position position="1"/>
    </location>
</feature>
<dbReference type="InterPro" id="IPR002893">
    <property type="entry name" value="Znf_MYND"/>
</dbReference>
<dbReference type="Proteomes" id="UP000070700">
    <property type="component" value="Unassembled WGS sequence"/>
</dbReference>
<proteinExistence type="predicted"/>
<dbReference type="AlphaFoldDB" id="A0A132BF49"/>
<dbReference type="InParanoid" id="A0A132BF49"/>
<evidence type="ECO:0000256" key="4">
    <source>
        <dbReference type="PROSITE-ProRule" id="PRU00134"/>
    </source>
</evidence>
<evidence type="ECO:0000259" key="5">
    <source>
        <dbReference type="PROSITE" id="PS50865"/>
    </source>
</evidence>
<dbReference type="EMBL" id="KQ947429">
    <property type="protein sequence ID" value="KUJ10494.1"/>
    <property type="molecule type" value="Genomic_DNA"/>
</dbReference>
<dbReference type="Gene3D" id="6.10.140.2220">
    <property type="match status" value="1"/>
</dbReference>
<evidence type="ECO:0000256" key="2">
    <source>
        <dbReference type="ARBA" id="ARBA00022771"/>
    </source>
</evidence>
<feature type="non-terminal residue" evidence="6">
    <location>
        <position position="449"/>
    </location>
</feature>
<dbReference type="InterPro" id="IPR027974">
    <property type="entry name" value="DUF4470"/>
</dbReference>
<sequence length="449" mass="51402">CRKKGERFCTTCNLVKYCSKECQDAHWDSHQKDCKSEITLVTWLPECMKDDEVEKRQQKAEAQANSKRKITGAIEYHLGSTGLPKRGDKPCYHKYLIGNTPAYDIVNLSEVEGLDWKHDLDILFAASGDLRNVMKTVVSLPDSYRNRCNVHVNDRDEYVVFRAIMILLLVLLYPDGNASELVLHLWYSGRLPQSMYKRGITDWLIPKLSEAFAKSLNEKAPPDKVFAHSFTNGTSTVTVRLTSRMWLNMLVVLERPKETELGEEVRLECMLTAEPEKPWVQYNMHMKDPAYRLGELRYRTTGLLLPFGARDEHFDTMNPTFFDLHWNYLVAIEPLPGASLNDLKRCRTTLGLPECDVYGAFFYHQRDLIEKFDNSLSDRPVNIVLYNQDAIELAGQTKTQMSDRGSEGQFDRIDLSNALDSAYIGTKQALKTFIPLLKAKKVNPSATLL</sequence>
<dbReference type="Pfam" id="PF01753">
    <property type="entry name" value="zf-MYND"/>
    <property type="match status" value="1"/>
</dbReference>
<dbReference type="Pfam" id="PF14737">
    <property type="entry name" value="DUF4470"/>
    <property type="match status" value="1"/>
</dbReference>
<name>A0A132BF49_MOLSC</name>
<dbReference type="SUPFAM" id="SSF144232">
    <property type="entry name" value="HIT/MYND zinc finger-like"/>
    <property type="match status" value="1"/>
</dbReference>
<gene>
    <name evidence="6" type="ORF">LY89DRAFT_558780</name>
</gene>
<evidence type="ECO:0000313" key="6">
    <source>
        <dbReference type="EMBL" id="KUJ10494.1"/>
    </source>
</evidence>
<dbReference type="RefSeq" id="XP_018064849.1">
    <property type="nucleotide sequence ID" value="XM_018208424.1"/>
</dbReference>
<dbReference type="PROSITE" id="PS50865">
    <property type="entry name" value="ZF_MYND_2"/>
    <property type="match status" value="1"/>
</dbReference>
<keyword evidence="1" id="KW-0479">Metal-binding</keyword>
<evidence type="ECO:0000256" key="3">
    <source>
        <dbReference type="ARBA" id="ARBA00022833"/>
    </source>
</evidence>
<keyword evidence="2 4" id="KW-0863">Zinc-finger</keyword>
<feature type="domain" description="MYND-type" evidence="5">
    <location>
        <begin position="1"/>
        <end position="34"/>
    </location>
</feature>